<dbReference type="EMBL" id="VSRR010067669">
    <property type="protein sequence ID" value="MPC85206.1"/>
    <property type="molecule type" value="Genomic_DNA"/>
</dbReference>
<comment type="caution">
    <text evidence="2">The sequence shown here is derived from an EMBL/GenBank/DDBJ whole genome shotgun (WGS) entry which is preliminary data.</text>
</comment>
<keyword evidence="3" id="KW-1185">Reference proteome</keyword>
<evidence type="ECO:0000313" key="3">
    <source>
        <dbReference type="Proteomes" id="UP000324222"/>
    </source>
</evidence>
<evidence type="ECO:0000313" key="2">
    <source>
        <dbReference type="EMBL" id="MPC85206.1"/>
    </source>
</evidence>
<evidence type="ECO:0000256" key="1">
    <source>
        <dbReference type="SAM" id="MobiDB-lite"/>
    </source>
</evidence>
<accession>A0A5B7IU68</accession>
<dbReference type="OrthoDB" id="6348969at2759"/>
<evidence type="ECO:0008006" key="4">
    <source>
        <dbReference type="Google" id="ProtNLM"/>
    </source>
</evidence>
<protein>
    <recommendedName>
        <fullName evidence="4">Winged helix-turn helix domain-containing protein</fullName>
    </recommendedName>
</protein>
<organism evidence="2 3">
    <name type="scientific">Portunus trituberculatus</name>
    <name type="common">Swimming crab</name>
    <name type="synonym">Neptunus trituberculatus</name>
    <dbReference type="NCBI Taxonomy" id="210409"/>
    <lineage>
        <taxon>Eukaryota</taxon>
        <taxon>Metazoa</taxon>
        <taxon>Ecdysozoa</taxon>
        <taxon>Arthropoda</taxon>
        <taxon>Crustacea</taxon>
        <taxon>Multicrustacea</taxon>
        <taxon>Malacostraca</taxon>
        <taxon>Eumalacostraca</taxon>
        <taxon>Eucarida</taxon>
        <taxon>Decapoda</taxon>
        <taxon>Pleocyemata</taxon>
        <taxon>Brachyura</taxon>
        <taxon>Eubrachyura</taxon>
        <taxon>Portunoidea</taxon>
        <taxon>Portunidae</taxon>
        <taxon>Portuninae</taxon>
        <taxon>Portunus</taxon>
    </lineage>
</organism>
<proteinExistence type="predicted"/>
<name>A0A5B7IU68_PORTR</name>
<reference evidence="2 3" key="1">
    <citation type="submission" date="2019-05" db="EMBL/GenBank/DDBJ databases">
        <title>Another draft genome of Portunus trituberculatus and its Hox gene families provides insights of decapod evolution.</title>
        <authorList>
            <person name="Jeong J.-H."/>
            <person name="Song I."/>
            <person name="Kim S."/>
            <person name="Choi T."/>
            <person name="Kim D."/>
            <person name="Ryu S."/>
            <person name="Kim W."/>
        </authorList>
    </citation>
    <scope>NUCLEOTIDE SEQUENCE [LARGE SCALE GENOMIC DNA]</scope>
    <source>
        <tissue evidence="2">Muscle</tissue>
    </source>
</reference>
<sequence>MADATQAGRIGRPYSGETAIALRVVDFLRSKVYTTMTETDIEAAASRATRISTRSLARFKKEIKEGGLRSPSKKRNRSSPVLDSLDSSQEACVRRIVLAFYDRGEIPTLKNILPKVKEVPVNFKGSHTSLYKLLKRLGFCHKKVNGCRKLIVKENMSQGNRERICGDD</sequence>
<gene>
    <name evidence="2" type="ORF">E2C01_079969</name>
</gene>
<feature type="region of interest" description="Disordered" evidence="1">
    <location>
        <begin position="64"/>
        <end position="83"/>
    </location>
</feature>
<dbReference type="Proteomes" id="UP000324222">
    <property type="component" value="Unassembled WGS sequence"/>
</dbReference>
<dbReference type="AlphaFoldDB" id="A0A5B7IU68"/>